<feature type="compositionally biased region" description="Acidic residues" evidence="1">
    <location>
        <begin position="920"/>
        <end position="936"/>
    </location>
</feature>
<dbReference type="PANTHER" id="PTHR15992:SF5">
    <property type="entry name" value="HOLLIDAY JUNCTION RECOGNITION PROTEIN"/>
    <property type="match status" value="1"/>
</dbReference>
<dbReference type="AlphaFoldDB" id="A0AAN6YCJ0"/>
<dbReference type="Proteomes" id="UP001301769">
    <property type="component" value="Unassembled WGS sequence"/>
</dbReference>
<feature type="region of interest" description="Disordered" evidence="1">
    <location>
        <begin position="875"/>
        <end position="1210"/>
    </location>
</feature>
<dbReference type="Pfam" id="PF10384">
    <property type="entry name" value="Scm3"/>
    <property type="match status" value="1"/>
</dbReference>
<gene>
    <name evidence="2" type="ORF">QBC37DRAFT_416519</name>
</gene>
<feature type="compositionally biased region" description="Polar residues" evidence="1">
    <location>
        <begin position="1053"/>
        <end position="1064"/>
    </location>
</feature>
<feature type="compositionally biased region" description="Basic residues" evidence="1">
    <location>
        <begin position="455"/>
        <end position="471"/>
    </location>
</feature>
<feature type="compositionally biased region" description="Pro residues" evidence="1">
    <location>
        <begin position="939"/>
        <end position="948"/>
    </location>
</feature>
<feature type="compositionally biased region" description="Polar residues" evidence="1">
    <location>
        <begin position="716"/>
        <end position="728"/>
    </location>
</feature>
<feature type="compositionally biased region" description="Basic and acidic residues" evidence="1">
    <location>
        <begin position="293"/>
        <end position="305"/>
    </location>
</feature>
<feature type="compositionally biased region" description="Basic residues" evidence="1">
    <location>
        <begin position="974"/>
        <end position="983"/>
    </location>
</feature>
<feature type="compositionally biased region" description="Basic and acidic residues" evidence="1">
    <location>
        <begin position="329"/>
        <end position="344"/>
    </location>
</feature>
<feature type="compositionally biased region" description="Basic and acidic residues" evidence="1">
    <location>
        <begin position="367"/>
        <end position="377"/>
    </location>
</feature>
<name>A0AAN6YCJ0_9PEZI</name>
<dbReference type="EMBL" id="MU858067">
    <property type="protein sequence ID" value="KAK4216554.1"/>
    <property type="molecule type" value="Genomic_DNA"/>
</dbReference>
<dbReference type="GO" id="GO:0042393">
    <property type="term" value="F:histone binding"/>
    <property type="evidence" value="ECO:0007669"/>
    <property type="project" value="InterPro"/>
</dbReference>
<proteinExistence type="predicted"/>
<feature type="compositionally biased region" description="Polar residues" evidence="1">
    <location>
        <begin position="768"/>
        <end position="784"/>
    </location>
</feature>
<sequence>MEPPAKRPRLGISPYNNNRDEVDGDELNLRPEQVNALRDPGYQLERSRAVAANRLKSAFERIFEKYEKDFTGIGDEINLETGEVEVDNGHIQSLEDATLEDEDEEEDGDDSDSMDEEERLLQGKARNEKRLSCIGESGSSPLKSLIQPLGNSQPWPADPPRISSMFGPPRPPLGSFSTEYQIPSDTDTLVDPTWKAPQLPVVETYVDPAWKAPELPRPKPATPRLPAPKKKLLTARSGDQDDDDILTGASTTPMTKLKGPVSVKRAKKLSPSHTQGSDTVGPGTVSKYTSNQKENKTPKSKESTGIKKSTAKKPDTTSLAKPSAKSGSKLKERTQTKEKPRIHADPVLNKQLVAVKSKKSSHVLPTKRKEPGGHSEPEIYMDMSSGKMIATKPQYQKLSVDIVIREKIDTSLYQVVPTEPSDDQAKVAPTESQKEDVTQRPADVPAEGNAPTKEKGKRGRPRKSTGQKVYKRNVVDSSFVFSDDEDPALPKPKISKQPPARPRGLEQSPLQIDTENVPRSEVVSAEAEDGVGSALNEDSRESEVRTEKTHVVADQHSSGEAEAPEPVAQEVYSRNDIDPTFTFSDEDDSALTKTRVKASAPQRKKTPQKSASMDKPPPLDEPVPTSVDVLSTTPAEPNAEGQTVPQPAQDETHELSAQETITEDPVIAPNSNDPSKANTEHDAPLAPVESSKSSPAPEHNLESDQLPAAGPDASPQVESKAQIGSSETNLEHNEPPAETDTVQPSGLAPRIGNSEPNLEKNEPPAETDTVQQPELTPQIGSSEPTAAEPSEIVEESPVRLLQMKPRRKRKISMALTEESMPSPMGPGGDKPTETFITAPSKRLKRSRLSYSVNASDLGGQQEDQTVQLDPEPVAINDITIPETSPPPPPASVEFTIPESSPPLIQPAFNSSLIGIVEDVVQPDDAPEPASDMDFDDTPPHPTPMPDLPSPDLGEGAPVPETSPLPYSSPSKAVKAVKKPKPKVKPPAQPSTPVNRKKKQTQQKAKEKLSISPAPSSVSKGLLSLIPDGDDDENVLETDELSLTPRPRYYTPPSVRQSISQQEDASYTDKNKHTSLTAPLLRMKLLSSSKKAGIGIRNNPKTPSSQGHSQRRRTLMAPPVVNNNENAKPMPSSSSSTSRIYFSADRRSSTLASGGGTSTSSTGGVKRRRQSSGGAVVGARQHTTSATPRVPRFVRQQDEEEDMVLTSPGGTKRRCGEDGFHCDRDFCFVCL</sequence>
<protein>
    <submittedName>
        <fullName evidence="2">Uncharacterized protein</fullName>
    </submittedName>
</protein>
<reference evidence="2" key="2">
    <citation type="submission" date="2023-05" db="EMBL/GenBank/DDBJ databases">
        <authorList>
            <consortium name="Lawrence Berkeley National Laboratory"/>
            <person name="Steindorff A."/>
            <person name="Hensen N."/>
            <person name="Bonometti L."/>
            <person name="Westerberg I."/>
            <person name="Brannstrom I.O."/>
            <person name="Guillou S."/>
            <person name="Cros-Aarteil S."/>
            <person name="Calhoun S."/>
            <person name="Haridas S."/>
            <person name="Kuo A."/>
            <person name="Mondo S."/>
            <person name="Pangilinan J."/>
            <person name="Riley R."/>
            <person name="Labutti K."/>
            <person name="Andreopoulos B."/>
            <person name="Lipzen A."/>
            <person name="Chen C."/>
            <person name="Yanf M."/>
            <person name="Daum C."/>
            <person name="Ng V."/>
            <person name="Clum A."/>
            <person name="Ohm R."/>
            <person name="Martin F."/>
            <person name="Silar P."/>
            <person name="Natvig D."/>
            <person name="Lalanne C."/>
            <person name="Gautier V."/>
            <person name="Ament-Velasquez S.L."/>
            <person name="Kruys A."/>
            <person name="Hutchinson M.I."/>
            <person name="Powell A.J."/>
            <person name="Barry K."/>
            <person name="Miller A.N."/>
            <person name="Grigoriev I.V."/>
            <person name="Debuchy R."/>
            <person name="Gladieux P."/>
            <person name="Thoren M.H."/>
            <person name="Johannesson H."/>
        </authorList>
    </citation>
    <scope>NUCLEOTIDE SEQUENCE</scope>
    <source>
        <strain evidence="2">PSN293</strain>
    </source>
</reference>
<feature type="compositionally biased region" description="Polar residues" evidence="1">
    <location>
        <begin position="1098"/>
        <end position="1107"/>
    </location>
</feature>
<feature type="region of interest" description="Disordered" evidence="1">
    <location>
        <begin position="209"/>
        <end position="380"/>
    </location>
</feature>
<feature type="region of interest" description="Disordered" evidence="1">
    <location>
        <begin position="81"/>
        <end position="191"/>
    </location>
</feature>
<feature type="region of interest" description="Disordered" evidence="1">
    <location>
        <begin position="1"/>
        <end position="30"/>
    </location>
</feature>
<feature type="compositionally biased region" description="Acidic residues" evidence="1">
    <location>
        <begin position="97"/>
        <end position="118"/>
    </location>
</feature>
<feature type="compositionally biased region" description="Acidic residues" evidence="1">
    <location>
        <begin position="1027"/>
        <end position="1039"/>
    </location>
</feature>
<dbReference type="GO" id="GO:0046982">
    <property type="term" value="F:protein heterodimerization activity"/>
    <property type="evidence" value="ECO:0007669"/>
    <property type="project" value="InterPro"/>
</dbReference>
<feature type="compositionally biased region" description="Basic and acidic residues" evidence="1">
    <location>
        <begin position="537"/>
        <end position="559"/>
    </location>
</feature>
<feature type="compositionally biased region" description="Polar residues" evidence="1">
    <location>
        <begin position="628"/>
        <end position="646"/>
    </location>
</feature>
<comment type="caution">
    <text evidence="2">The sequence shown here is derived from an EMBL/GenBank/DDBJ whole genome shotgun (WGS) entry which is preliminary data.</text>
</comment>
<accession>A0AAN6YCJ0</accession>
<keyword evidence="3" id="KW-1185">Reference proteome</keyword>
<feature type="compositionally biased region" description="Low complexity" evidence="1">
    <location>
        <begin position="560"/>
        <end position="571"/>
    </location>
</feature>
<dbReference type="PANTHER" id="PTHR15992">
    <property type="entry name" value="HOLLIDAY JUNCTION RECOGNITION PROTEIN"/>
    <property type="match status" value="1"/>
</dbReference>
<dbReference type="Gene3D" id="1.10.20.10">
    <property type="entry name" value="Histone, subunit A"/>
    <property type="match status" value="1"/>
</dbReference>
<evidence type="ECO:0000313" key="3">
    <source>
        <dbReference type="Proteomes" id="UP001301769"/>
    </source>
</evidence>
<evidence type="ECO:0000256" key="1">
    <source>
        <dbReference type="SAM" id="MobiDB-lite"/>
    </source>
</evidence>
<organism evidence="2 3">
    <name type="scientific">Rhypophila decipiens</name>
    <dbReference type="NCBI Taxonomy" id="261697"/>
    <lineage>
        <taxon>Eukaryota</taxon>
        <taxon>Fungi</taxon>
        <taxon>Dikarya</taxon>
        <taxon>Ascomycota</taxon>
        <taxon>Pezizomycotina</taxon>
        <taxon>Sordariomycetes</taxon>
        <taxon>Sordariomycetidae</taxon>
        <taxon>Sordariales</taxon>
        <taxon>Naviculisporaceae</taxon>
        <taxon>Rhypophila</taxon>
    </lineage>
</organism>
<feature type="compositionally biased region" description="Polar residues" evidence="1">
    <location>
        <begin position="175"/>
        <end position="187"/>
    </location>
</feature>
<dbReference type="GO" id="GO:0005634">
    <property type="term" value="C:nucleus"/>
    <property type="evidence" value="ECO:0007669"/>
    <property type="project" value="InterPro"/>
</dbReference>
<feature type="compositionally biased region" description="Low complexity" evidence="1">
    <location>
        <begin position="1079"/>
        <end position="1090"/>
    </location>
</feature>
<feature type="compositionally biased region" description="Basic and acidic residues" evidence="1">
    <location>
        <begin position="119"/>
        <end position="131"/>
    </location>
</feature>
<dbReference type="InterPro" id="IPR018465">
    <property type="entry name" value="Scm3/HJURP"/>
</dbReference>
<reference evidence="2" key="1">
    <citation type="journal article" date="2023" name="Mol. Phylogenet. Evol.">
        <title>Genome-scale phylogeny and comparative genomics of the fungal order Sordariales.</title>
        <authorList>
            <person name="Hensen N."/>
            <person name="Bonometti L."/>
            <person name="Westerberg I."/>
            <person name="Brannstrom I.O."/>
            <person name="Guillou S."/>
            <person name="Cros-Aarteil S."/>
            <person name="Calhoun S."/>
            <person name="Haridas S."/>
            <person name="Kuo A."/>
            <person name="Mondo S."/>
            <person name="Pangilinan J."/>
            <person name="Riley R."/>
            <person name="LaButti K."/>
            <person name="Andreopoulos B."/>
            <person name="Lipzen A."/>
            <person name="Chen C."/>
            <person name="Yan M."/>
            <person name="Daum C."/>
            <person name="Ng V."/>
            <person name="Clum A."/>
            <person name="Steindorff A."/>
            <person name="Ohm R.A."/>
            <person name="Martin F."/>
            <person name="Silar P."/>
            <person name="Natvig D.O."/>
            <person name="Lalanne C."/>
            <person name="Gautier V."/>
            <person name="Ament-Velasquez S.L."/>
            <person name="Kruys A."/>
            <person name="Hutchinson M.I."/>
            <person name="Powell A.J."/>
            <person name="Barry K."/>
            <person name="Miller A.N."/>
            <person name="Grigoriev I.V."/>
            <person name="Debuchy R."/>
            <person name="Gladieux P."/>
            <person name="Hiltunen Thoren M."/>
            <person name="Johannesson H."/>
        </authorList>
    </citation>
    <scope>NUCLEOTIDE SEQUENCE</scope>
    <source>
        <strain evidence="2">PSN293</strain>
    </source>
</reference>
<dbReference type="InterPro" id="IPR009072">
    <property type="entry name" value="Histone-fold"/>
</dbReference>
<evidence type="ECO:0000313" key="2">
    <source>
        <dbReference type="EMBL" id="KAK4216554.1"/>
    </source>
</evidence>
<feature type="region of interest" description="Disordered" evidence="1">
    <location>
        <begin position="412"/>
        <end position="842"/>
    </location>
</feature>